<comment type="caution">
    <text evidence="1">The sequence shown here is derived from an EMBL/GenBank/DDBJ whole genome shotgun (WGS) entry which is preliminary data.</text>
</comment>
<keyword evidence="2" id="KW-1185">Reference proteome</keyword>
<accession>A0ABP8GZ78</accession>
<dbReference type="Proteomes" id="UP001500975">
    <property type="component" value="Unassembled WGS sequence"/>
</dbReference>
<evidence type="ECO:0000313" key="2">
    <source>
        <dbReference type="Proteomes" id="UP001500975"/>
    </source>
</evidence>
<dbReference type="EMBL" id="BAABGJ010000004">
    <property type="protein sequence ID" value="GAA4332013.1"/>
    <property type="molecule type" value="Genomic_DNA"/>
</dbReference>
<organism evidence="1 2">
    <name type="scientific">Variovorax defluvii</name>
    <dbReference type="NCBI Taxonomy" id="913761"/>
    <lineage>
        <taxon>Bacteria</taxon>
        <taxon>Pseudomonadati</taxon>
        <taxon>Pseudomonadota</taxon>
        <taxon>Betaproteobacteria</taxon>
        <taxon>Burkholderiales</taxon>
        <taxon>Comamonadaceae</taxon>
        <taxon>Variovorax</taxon>
    </lineage>
</organism>
<name>A0ABP8GZ78_9BURK</name>
<proteinExistence type="predicted"/>
<evidence type="ECO:0000313" key="1">
    <source>
        <dbReference type="EMBL" id="GAA4332013.1"/>
    </source>
</evidence>
<protein>
    <submittedName>
        <fullName evidence="1">Uncharacterized protein</fullName>
    </submittedName>
</protein>
<reference evidence="2" key="1">
    <citation type="journal article" date="2019" name="Int. J. Syst. Evol. Microbiol.">
        <title>The Global Catalogue of Microorganisms (GCM) 10K type strain sequencing project: providing services to taxonomists for standard genome sequencing and annotation.</title>
        <authorList>
            <consortium name="The Broad Institute Genomics Platform"/>
            <consortium name="The Broad Institute Genome Sequencing Center for Infectious Disease"/>
            <person name="Wu L."/>
            <person name="Ma J."/>
        </authorList>
    </citation>
    <scope>NUCLEOTIDE SEQUENCE [LARGE SCALE GENOMIC DNA]</scope>
    <source>
        <strain evidence="2">JCM 17804</strain>
    </source>
</reference>
<sequence>MKKTFVDVLLELPVDTALRNFLTGHGLVMPDDFPWDDTPPTSQALVDAIRAWPDIPARDRLIGNLMASIQLGDGAGKQALFQAAASDGAALMGLVACQSDVHRSFWLYANHPDLFERACEFDYLERNGTQAQQHELGVKRQPRTSDADLAGLRQAISAFYQRELQCGDGSAAYVVERSPGVFLLTVHVKDLAMLRLEFEGATLMRRVGNPNIHMVLEYAVATGVVRTLVRGGAKYHQMLVDAFAEHLLGVKVEPHRIKPPTLDLSVLRLGFDVPKAVADGFAALQVKSISVLSPDTALKLDCTAMASSEQRCVTELLQDAFPGEDPLARGWLVTAARINLYYPPELGKSRSKVITVEVTGRGRLNLHKFDAALQAKLEGYLVDLGILQAGQTLSAQEAPPEAGTVNQQPVYED</sequence>
<gene>
    <name evidence="1" type="ORF">GCM10023165_06540</name>
</gene>
<dbReference type="RefSeq" id="WP_345535860.1">
    <property type="nucleotide sequence ID" value="NZ_BAABGJ010000004.1"/>
</dbReference>